<feature type="compositionally biased region" description="Polar residues" evidence="1">
    <location>
        <begin position="176"/>
        <end position="192"/>
    </location>
</feature>
<feature type="compositionally biased region" description="Basic and acidic residues" evidence="1">
    <location>
        <begin position="237"/>
        <end position="247"/>
    </location>
</feature>
<protein>
    <submittedName>
        <fullName evidence="2">Uncharacterized protein</fullName>
    </submittedName>
</protein>
<dbReference type="EMBL" id="JARK01001614">
    <property type="protein sequence ID" value="EYB86455.1"/>
    <property type="molecule type" value="Genomic_DNA"/>
</dbReference>
<proteinExistence type="predicted"/>
<dbReference type="AlphaFoldDB" id="A0A016S711"/>
<dbReference type="CDD" id="cd19941">
    <property type="entry name" value="TIL"/>
    <property type="match status" value="1"/>
</dbReference>
<organism evidence="2 3">
    <name type="scientific">Ancylostoma ceylanicum</name>
    <dbReference type="NCBI Taxonomy" id="53326"/>
    <lineage>
        <taxon>Eukaryota</taxon>
        <taxon>Metazoa</taxon>
        <taxon>Ecdysozoa</taxon>
        <taxon>Nematoda</taxon>
        <taxon>Chromadorea</taxon>
        <taxon>Rhabditida</taxon>
        <taxon>Rhabditina</taxon>
        <taxon>Rhabditomorpha</taxon>
        <taxon>Strongyloidea</taxon>
        <taxon>Ancylostomatidae</taxon>
        <taxon>Ancylostomatinae</taxon>
        <taxon>Ancylostoma</taxon>
    </lineage>
</organism>
<dbReference type="OrthoDB" id="10650725at2759"/>
<name>A0A016S711_9BILA</name>
<keyword evidence="3" id="KW-1185">Reference proteome</keyword>
<feature type="region of interest" description="Disordered" evidence="1">
    <location>
        <begin position="1"/>
        <end position="55"/>
    </location>
</feature>
<dbReference type="Proteomes" id="UP000024635">
    <property type="component" value="Unassembled WGS sequence"/>
</dbReference>
<sequence length="506" mass="55306">MKAPAAKSHFKPNAKSAQKEKSSTSAVKTTIVKVKAEPEAKNHEESSGIQNAENVAPEKLEEIVESLVSAVITKVEAETVELNKEKLTTGNDMKAQEEITRKSSDAEERRRRVERGDSEARLGEILQEVFATPLMPNNPTKTEKPATRTTRKASAPVVSKPPRPPRPSSAARHSISKSPAKTAANTKVTRTVNKPDAAKADALKNSVPPPLPKTKPEEPHVAEQKKAPQAPPRKKQSKEMLKTDSKKSIGSVASEQPKLEKQGTIEEKGNPEATKPKAPSRQSSTGKMVTKPVTEKRQEMQLQSLKSVDQDEHLRRLLLFHFSRGSNAAQKVTDINEVQKKPLLLKGRHRSRCPPLRGDAVEPPKTNQDEKPKAPVKSATKAAPNKVGAKASGQAKRRFVDHFGRSTTNMYALLLFMVCLGFVSGMAITDPCQELLQLKCKDDEKCEVTTGGPLCAPRNLTCPENEEIDMCGDRCEPTCAYAQDDSVSTLIYLPTTATKMRNGGSD</sequence>
<feature type="region of interest" description="Disordered" evidence="1">
    <location>
        <begin position="347"/>
        <end position="391"/>
    </location>
</feature>
<accession>A0A016S711</accession>
<feature type="compositionally biased region" description="Basic and acidic residues" evidence="1">
    <location>
        <begin position="214"/>
        <end position="226"/>
    </location>
</feature>
<feature type="region of interest" description="Disordered" evidence="1">
    <location>
        <begin position="84"/>
        <end position="299"/>
    </location>
</feature>
<evidence type="ECO:0000313" key="2">
    <source>
        <dbReference type="EMBL" id="EYB86455.1"/>
    </source>
</evidence>
<feature type="compositionally biased region" description="Basic and acidic residues" evidence="1">
    <location>
        <begin position="94"/>
        <end position="122"/>
    </location>
</feature>
<evidence type="ECO:0000256" key="1">
    <source>
        <dbReference type="SAM" id="MobiDB-lite"/>
    </source>
</evidence>
<feature type="compositionally biased region" description="Basic and acidic residues" evidence="1">
    <location>
        <begin position="359"/>
        <end position="373"/>
    </location>
</feature>
<feature type="compositionally biased region" description="Basic and acidic residues" evidence="1">
    <location>
        <begin position="257"/>
        <end position="270"/>
    </location>
</feature>
<evidence type="ECO:0000313" key="3">
    <source>
        <dbReference type="Proteomes" id="UP000024635"/>
    </source>
</evidence>
<reference evidence="3" key="1">
    <citation type="journal article" date="2015" name="Nat. Genet.">
        <title>The genome and transcriptome of the zoonotic hookworm Ancylostoma ceylanicum identify infection-specific gene families.</title>
        <authorList>
            <person name="Schwarz E.M."/>
            <person name="Hu Y."/>
            <person name="Antoshechkin I."/>
            <person name="Miller M.M."/>
            <person name="Sternberg P.W."/>
            <person name="Aroian R.V."/>
        </authorList>
    </citation>
    <scope>NUCLEOTIDE SEQUENCE</scope>
    <source>
        <strain evidence="3">HY135</strain>
    </source>
</reference>
<comment type="caution">
    <text evidence="2">The sequence shown here is derived from an EMBL/GenBank/DDBJ whole genome shotgun (WGS) entry which is preliminary data.</text>
</comment>
<gene>
    <name evidence="2" type="primary">Acey_s0278.g1146</name>
    <name evidence="2" type="ORF">Y032_0278g1146</name>
</gene>
<feature type="compositionally biased region" description="Basic and acidic residues" evidence="1">
    <location>
        <begin position="34"/>
        <end position="46"/>
    </location>
</feature>